<dbReference type="Pfam" id="PF04860">
    <property type="entry name" value="Phage_portal"/>
    <property type="match status" value="1"/>
</dbReference>
<dbReference type="InterPro" id="IPR006944">
    <property type="entry name" value="Phage/GTA_portal"/>
</dbReference>
<evidence type="ECO:0000313" key="1">
    <source>
        <dbReference type="EMBL" id="USE78915.1"/>
    </source>
</evidence>
<dbReference type="NCBIfam" id="TIGR01537">
    <property type="entry name" value="portal_HK97"/>
    <property type="match status" value="1"/>
</dbReference>
<dbReference type="Gene3D" id="1.20.1270.210">
    <property type="match status" value="1"/>
</dbReference>
<evidence type="ECO:0000313" key="2">
    <source>
        <dbReference type="Proteomes" id="UP001056648"/>
    </source>
</evidence>
<sequence length="421" mass="46166">MAFFENLLTWTRGWRRSVLGAETVAPFEYAPTESGVTVTPATALKLSAVWACVNLRSATIASLPLHLRAEDRSPATRHPLYTILHDSPNADMTASEFWEMQLASLDMWGNAYARIERNGAGSIVALSPLRPEKVSVKRKTSGAISYVVWENGKEVEHPAERVFHLKGFTLDGLVGLSPIQYQAETMGGLMSANRAAAREFLNGLKVGGFLKVGNATLNEKQRQLLHAALAKFGLPENAGKWMVLEAGMEPASSHGMKVNPADAQLLESRYFGIEEVCRAFRVPPQLIGHTDKASSWASSLENTNLGFLTYSLRPTLVRIEQAISKQLLLPAERGLYRPKFSVEGLLRADSAARSAFYAQMLQNGVFSRNDVRALEDLPPVEGGDALTVQLNLTTLDRIGEEAPAEGAKRALLNWLHEEKAS</sequence>
<dbReference type="Gene3D" id="3.30.1120.70">
    <property type="match status" value="1"/>
</dbReference>
<dbReference type="RefSeq" id="WP_252252652.1">
    <property type="nucleotide sequence ID" value="NZ_CP098736.1"/>
</dbReference>
<name>A0ABY4VVZ3_9BURK</name>
<dbReference type="InterPro" id="IPR006427">
    <property type="entry name" value="Portal_HK97"/>
</dbReference>
<reference evidence="1" key="1">
    <citation type="submission" date="2022-06" db="EMBL/GenBank/DDBJ databases">
        <title>Complete genome sequence and characterization of Cupriavidus gilardii QJ1 isolated from contaminating cells.</title>
        <authorList>
            <person name="Qi J."/>
        </authorList>
    </citation>
    <scope>NUCLEOTIDE SEQUENCE</scope>
    <source>
        <strain evidence="1">QJ1</strain>
    </source>
</reference>
<protein>
    <submittedName>
        <fullName evidence="1">Phage portal protein</fullName>
    </submittedName>
</protein>
<organism evidence="1 2">
    <name type="scientific">Cupriavidus gilardii</name>
    <dbReference type="NCBI Taxonomy" id="82541"/>
    <lineage>
        <taxon>Bacteria</taxon>
        <taxon>Pseudomonadati</taxon>
        <taxon>Pseudomonadota</taxon>
        <taxon>Betaproteobacteria</taxon>
        <taxon>Burkholderiales</taxon>
        <taxon>Burkholderiaceae</taxon>
        <taxon>Cupriavidus</taxon>
    </lineage>
</organism>
<accession>A0ABY4VVZ3</accession>
<proteinExistence type="predicted"/>
<dbReference type="Proteomes" id="UP001056648">
    <property type="component" value="Chromosome 2"/>
</dbReference>
<dbReference type="EMBL" id="CP098736">
    <property type="protein sequence ID" value="USE78915.1"/>
    <property type="molecule type" value="Genomic_DNA"/>
</dbReference>
<gene>
    <name evidence="1" type="ORF">NDR89_19970</name>
</gene>
<keyword evidence="2" id="KW-1185">Reference proteome</keyword>
<dbReference type="Gene3D" id="3.40.140.120">
    <property type="match status" value="1"/>
</dbReference>